<keyword evidence="6" id="KW-0851">Voltage-gated channel</keyword>
<dbReference type="OrthoDB" id="9799090at2"/>
<evidence type="ECO:0000256" key="6">
    <source>
        <dbReference type="ARBA" id="ARBA00022882"/>
    </source>
</evidence>
<evidence type="ECO:0000259" key="13">
    <source>
        <dbReference type="Pfam" id="PF00520"/>
    </source>
</evidence>
<keyword evidence="15" id="KW-1185">Reference proteome</keyword>
<evidence type="ECO:0000256" key="2">
    <source>
        <dbReference type="ARBA" id="ARBA00022448"/>
    </source>
</evidence>
<keyword evidence="5" id="KW-0631">Potassium channel</keyword>
<feature type="transmembrane region" description="Helical" evidence="12">
    <location>
        <begin position="174"/>
        <end position="194"/>
    </location>
</feature>
<dbReference type="InterPro" id="IPR028325">
    <property type="entry name" value="VG_K_chnl"/>
</dbReference>
<feature type="transmembrane region" description="Helical" evidence="12">
    <location>
        <begin position="15"/>
        <end position="33"/>
    </location>
</feature>
<proteinExistence type="predicted"/>
<name>A0A5C8KJA8_9GAMM</name>
<evidence type="ECO:0000256" key="10">
    <source>
        <dbReference type="ARBA" id="ARBA00023136"/>
    </source>
</evidence>
<keyword evidence="8 12" id="KW-1133">Transmembrane helix</keyword>
<comment type="subcellular location">
    <subcellularLocation>
        <location evidence="1">Membrane</location>
        <topology evidence="1">Multi-pass membrane protein</topology>
    </subcellularLocation>
</comment>
<evidence type="ECO:0000256" key="12">
    <source>
        <dbReference type="SAM" id="Phobius"/>
    </source>
</evidence>
<dbReference type="PRINTS" id="PR00169">
    <property type="entry name" value="KCHANNEL"/>
</dbReference>
<dbReference type="PANTHER" id="PTHR11537">
    <property type="entry name" value="VOLTAGE-GATED POTASSIUM CHANNEL"/>
    <property type="match status" value="1"/>
</dbReference>
<sequence>MYHTIFEHDTPGAKLFDIALILAILASVLVTMLDSVQPLREQHGTLFLALEWSFTIVFTIEYLVRLAIVDRPGRYARSFFGVIDLLAVLPTYLALIFAGTQYLLVIRILRILRIFRVLKLVRYIDEASILSDALSNSWRKILVFLAAILALVTVFGAVMYLIEGPENGFTNIPLSMYWAIVTVATVGFGDIAPVTALGRSVASVLILIGYGIIAVPTGIYTAELAGSMNRHFRGRRCEACGQAGHEADARFCRVCGAKL</sequence>
<dbReference type="AlphaFoldDB" id="A0A5C8KJA8"/>
<keyword evidence="3" id="KW-0633">Potassium transport</keyword>
<keyword evidence="4 12" id="KW-0812">Transmembrane</keyword>
<dbReference type="GO" id="GO:0005249">
    <property type="term" value="F:voltage-gated potassium channel activity"/>
    <property type="evidence" value="ECO:0007669"/>
    <property type="project" value="InterPro"/>
</dbReference>
<keyword evidence="2" id="KW-0813">Transport</keyword>
<dbReference type="RefSeq" id="WP_147892636.1">
    <property type="nucleotide sequence ID" value="NZ_VRTS01000014.1"/>
</dbReference>
<organism evidence="14 15">
    <name type="scientific">Alkalisalibacterium limincola</name>
    <dbReference type="NCBI Taxonomy" id="2699169"/>
    <lineage>
        <taxon>Bacteria</taxon>
        <taxon>Pseudomonadati</taxon>
        <taxon>Pseudomonadota</taxon>
        <taxon>Gammaproteobacteria</taxon>
        <taxon>Lysobacterales</taxon>
        <taxon>Lysobacteraceae</taxon>
        <taxon>Alkalisalibacterium</taxon>
    </lineage>
</organism>
<evidence type="ECO:0000256" key="1">
    <source>
        <dbReference type="ARBA" id="ARBA00004141"/>
    </source>
</evidence>
<dbReference type="Gene3D" id="1.20.120.350">
    <property type="entry name" value="Voltage-gated potassium channels. Chain C"/>
    <property type="match status" value="1"/>
</dbReference>
<evidence type="ECO:0000256" key="3">
    <source>
        <dbReference type="ARBA" id="ARBA00022538"/>
    </source>
</evidence>
<evidence type="ECO:0000256" key="7">
    <source>
        <dbReference type="ARBA" id="ARBA00022958"/>
    </source>
</evidence>
<dbReference type="SUPFAM" id="SSF81324">
    <property type="entry name" value="Voltage-gated potassium channels"/>
    <property type="match status" value="1"/>
</dbReference>
<dbReference type="InterPro" id="IPR027359">
    <property type="entry name" value="Volt_channel_dom_sf"/>
</dbReference>
<evidence type="ECO:0000313" key="15">
    <source>
        <dbReference type="Proteomes" id="UP000321248"/>
    </source>
</evidence>
<dbReference type="GO" id="GO:0008076">
    <property type="term" value="C:voltage-gated potassium channel complex"/>
    <property type="evidence" value="ECO:0007669"/>
    <property type="project" value="InterPro"/>
</dbReference>
<evidence type="ECO:0000256" key="8">
    <source>
        <dbReference type="ARBA" id="ARBA00022989"/>
    </source>
</evidence>
<dbReference type="EMBL" id="VRTS01000014">
    <property type="protein sequence ID" value="TXK59111.1"/>
    <property type="molecule type" value="Genomic_DNA"/>
</dbReference>
<feature type="transmembrane region" description="Helical" evidence="12">
    <location>
        <begin position="88"/>
        <end position="109"/>
    </location>
</feature>
<protein>
    <submittedName>
        <fullName evidence="14">Ion transporter</fullName>
    </submittedName>
</protein>
<dbReference type="Pfam" id="PF00520">
    <property type="entry name" value="Ion_trans"/>
    <property type="match status" value="1"/>
</dbReference>
<feature type="transmembrane region" description="Helical" evidence="12">
    <location>
        <begin position="45"/>
        <end position="68"/>
    </location>
</feature>
<feature type="transmembrane region" description="Helical" evidence="12">
    <location>
        <begin position="141"/>
        <end position="162"/>
    </location>
</feature>
<reference evidence="14 15" key="1">
    <citation type="submission" date="2019-08" db="EMBL/GenBank/DDBJ databases">
        <authorList>
            <person name="Karlyshev A.V."/>
        </authorList>
    </citation>
    <scope>NUCLEOTIDE SEQUENCE [LARGE SCALE GENOMIC DNA]</scope>
    <source>
        <strain evidence="14 15">Alg18-2.2</strain>
    </source>
</reference>
<keyword evidence="11" id="KW-0407">Ion channel</keyword>
<dbReference type="PANTHER" id="PTHR11537:SF254">
    <property type="entry name" value="POTASSIUM VOLTAGE-GATED CHANNEL PROTEIN SHAB"/>
    <property type="match status" value="1"/>
</dbReference>
<comment type="caution">
    <text evidence="14">The sequence shown here is derived from an EMBL/GenBank/DDBJ whole genome shotgun (WGS) entry which is preliminary data.</text>
</comment>
<keyword evidence="7" id="KW-0630">Potassium</keyword>
<keyword evidence="10 12" id="KW-0472">Membrane</keyword>
<dbReference type="GO" id="GO:0001508">
    <property type="term" value="P:action potential"/>
    <property type="evidence" value="ECO:0007669"/>
    <property type="project" value="TreeGrafter"/>
</dbReference>
<dbReference type="InterPro" id="IPR005821">
    <property type="entry name" value="Ion_trans_dom"/>
</dbReference>
<keyword evidence="9" id="KW-0406">Ion transport</keyword>
<dbReference type="Gene3D" id="1.10.287.70">
    <property type="match status" value="1"/>
</dbReference>
<feature type="domain" description="Ion transport" evidence="13">
    <location>
        <begin position="14"/>
        <end position="221"/>
    </location>
</feature>
<evidence type="ECO:0000256" key="5">
    <source>
        <dbReference type="ARBA" id="ARBA00022826"/>
    </source>
</evidence>
<feature type="transmembrane region" description="Helical" evidence="12">
    <location>
        <begin position="201"/>
        <end position="222"/>
    </location>
</feature>
<evidence type="ECO:0000256" key="11">
    <source>
        <dbReference type="ARBA" id="ARBA00023303"/>
    </source>
</evidence>
<evidence type="ECO:0000256" key="4">
    <source>
        <dbReference type="ARBA" id="ARBA00022692"/>
    </source>
</evidence>
<evidence type="ECO:0000256" key="9">
    <source>
        <dbReference type="ARBA" id="ARBA00023065"/>
    </source>
</evidence>
<dbReference type="Proteomes" id="UP000321248">
    <property type="component" value="Unassembled WGS sequence"/>
</dbReference>
<accession>A0A5C8KJA8</accession>
<evidence type="ECO:0000313" key="14">
    <source>
        <dbReference type="EMBL" id="TXK59111.1"/>
    </source>
</evidence>
<gene>
    <name evidence="14" type="ORF">FU658_13940</name>
</gene>